<dbReference type="EMBL" id="JAVBVO010000003">
    <property type="protein sequence ID" value="MDZ5758255.1"/>
    <property type="molecule type" value="Genomic_DNA"/>
</dbReference>
<dbReference type="AlphaFoldDB" id="A0AAW9JNQ1"/>
<accession>A0AAW9JNQ1</accession>
<dbReference type="Gene3D" id="3.20.20.190">
    <property type="entry name" value="Phosphatidylinositol (PI) phosphodiesterase"/>
    <property type="match status" value="1"/>
</dbReference>
<dbReference type="Pfam" id="PF03009">
    <property type="entry name" value="GDPD"/>
    <property type="match status" value="1"/>
</dbReference>
<evidence type="ECO:0000313" key="2">
    <source>
        <dbReference type="EMBL" id="MDZ5758255.1"/>
    </source>
</evidence>
<evidence type="ECO:0000313" key="3">
    <source>
        <dbReference type="Proteomes" id="UP001290462"/>
    </source>
</evidence>
<dbReference type="InterPro" id="IPR017946">
    <property type="entry name" value="PLC-like_Pdiesterase_TIM-brl"/>
</dbReference>
<evidence type="ECO:0000259" key="1">
    <source>
        <dbReference type="PROSITE" id="PS51704"/>
    </source>
</evidence>
<dbReference type="SUPFAM" id="SSF51695">
    <property type="entry name" value="PLC-like phosphodiesterases"/>
    <property type="match status" value="1"/>
</dbReference>
<dbReference type="GO" id="GO:0006629">
    <property type="term" value="P:lipid metabolic process"/>
    <property type="evidence" value="ECO:0007669"/>
    <property type="project" value="InterPro"/>
</dbReference>
<dbReference type="Proteomes" id="UP001290462">
    <property type="component" value="Unassembled WGS sequence"/>
</dbReference>
<dbReference type="GO" id="GO:0008081">
    <property type="term" value="F:phosphoric diester hydrolase activity"/>
    <property type="evidence" value="ECO:0007669"/>
    <property type="project" value="InterPro"/>
</dbReference>
<gene>
    <name evidence="2" type="ORF">RAK27_06235</name>
</gene>
<organism evidence="2 3">
    <name type="scientific">Carnobacterium maltaromaticum</name>
    <name type="common">Carnobacterium piscicola</name>
    <dbReference type="NCBI Taxonomy" id="2751"/>
    <lineage>
        <taxon>Bacteria</taxon>
        <taxon>Bacillati</taxon>
        <taxon>Bacillota</taxon>
        <taxon>Bacilli</taxon>
        <taxon>Lactobacillales</taxon>
        <taxon>Carnobacteriaceae</taxon>
        <taxon>Carnobacterium</taxon>
    </lineage>
</organism>
<protein>
    <submittedName>
        <fullName evidence="2">Glycerophosphodiester phosphodiesterase</fullName>
    </submittedName>
</protein>
<sequence>MKTKIIAHRGSKSTRPENTLTAFREALHVGSDGIELDVHLSSDGEVVVIHDETVNRTTNGTGLVSELTLQELKSLDAGSWFDPLYSKVTIPTLKEVLDMLVTEGFCGLLNIELKTDKIVYPEMSRKVYSLVQETAPAYDIVYSSFNYDTLIEMKKINDKNQVALLFKKVGRAQRRLNGKYFVEAWHVPVDWAKARLILGKPRLPLRVWTVNEKSSIQYFIRKKVAAIITDYPEIALMIRNHWDKGE</sequence>
<dbReference type="PROSITE" id="PS51704">
    <property type="entry name" value="GP_PDE"/>
    <property type="match status" value="1"/>
</dbReference>
<dbReference type="PANTHER" id="PTHR46211">
    <property type="entry name" value="GLYCEROPHOSPHORYL DIESTER PHOSPHODIESTERASE"/>
    <property type="match status" value="1"/>
</dbReference>
<dbReference type="RefSeq" id="WP_322808722.1">
    <property type="nucleotide sequence ID" value="NZ_JAVBVO010000003.1"/>
</dbReference>
<name>A0AAW9JNQ1_CARML</name>
<reference evidence="2" key="1">
    <citation type="submission" date="2023-08" db="EMBL/GenBank/DDBJ databases">
        <title>Genomic characterization of piscicolin 126 produced by Carnobacterium maltaromaticum CM22 strain isolated from salmon (Salmo salar).</title>
        <authorList>
            <person name="Gonzalez-Gragera E."/>
            <person name="Garcia-Lopez J.D."/>
            <person name="Teso-Perez C."/>
            <person name="Gimenez-Hernandez I."/>
            <person name="Peralta-Sanchez J.M."/>
            <person name="Valdivia E."/>
            <person name="Montalban-Lopez M."/>
            <person name="Martin-Platero A.M."/>
            <person name="Banos A."/>
            <person name="Martinez-Bueno M."/>
        </authorList>
    </citation>
    <scope>NUCLEOTIDE SEQUENCE</scope>
    <source>
        <strain evidence="2">CM22</strain>
    </source>
</reference>
<comment type="caution">
    <text evidence="2">The sequence shown here is derived from an EMBL/GenBank/DDBJ whole genome shotgun (WGS) entry which is preliminary data.</text>
</comment>
<dbReference type="CDD" id="cd08563">
    <property type="entry name" value="GDPD_TtGDE_like"/>
    <property type="match status" value="1"/>
</dbReference>
<proteinExistence type="predicted"/>
<feature type="domain" description="GP-PDE" evidence="1">
    <location>
        <begin position="3"/>
        <end position="239"/>
    </location>
</feature>
<dbReference type="PANTHER" id="PTHR46211:SF1">
    <property type="entry name" value="GLYCEROPHOSPHODIESTER PHOSPHODIESTERASE, CYTOPLASMIC"/>
    <property type="match status" value="1"/>
</dbReference>
<dbReference type="InterPro" id="IPR030395">
    <property type="entry name" value="GP_PDE_dom"/>
</dbReference>